<dbReference type="EMBL" id="JADCUA010000005">
    <property type="protein sequence ID" value="KAH9840144.1"/>
    <property type="molecule type" value="Genomic_DNA"/>
</dbReference>
<name>A0ABQ8KPJ5_9APHY</name>
<dbReference type="RefSeq" id="XP_047781794.1">
    <property type="nucleotide sequence ID" value="XM_047918814.1"/>
</dbReference>
<evidence type="ECO:0000313" key="2">
    <source>
        <dbReference type="EMBL" id="KAH9840144.1"/>
    </source>
</evidence>
<organism evidence="2 3">
    <name type="scientific">Rhodofomes roseus</name>
    <dbReference type="NCBI Taxonomy" id="34475"/>
    <lineage>
        <taxon>Eukaryota</taxon>
        <taxon>Fungi</taxon>
        <taxon>Dikarya</taxon>
        <taxon>Basidiomycota</taxon>
        <taxon>Agaricomycotina</taxon>
        <taxon>Agaricomycetes</taxon>
        <taxon>Polyporales</taxon>
        <taxon>Rhodofomes</taxon>
    </lineage>
</organism>
<keyword evidence="1" id="KW-1133">Transmembrane helix</keyword>
<keyword evidence="1" id="KW-0472">Membrane</keyword>
<keyword evidence="3" id="KW-1185">Reference proteome</keyword>
<proteinExistence type="predicted"/>
<comment type="caution">
    <text evidence="2">The sequence shown here is derived from an EMBL/GenBank/DDBJ whole genome shotgun (WGS) entry which is preliminary data.</text>
</comment>
<dbReference type="GeneID" id="71999546"/>
<evidence type="ECO:0000313" key="3">
    <source>
        <dbReference type="Proteomes" id="UP000814176"/>
    </source>
</evidence>
<reference evidence="2 3" key="1">
    <citation type="journal article" date="2021" name="Environ. Microbiol.">
        <title>Gene family expansions and transcriptome signatures uncover fungal adaptations to wood decay.</title>
        <authorList>
            <person name="Hage H."/>
            <person name="Miyauchi S."/>
            <person name="Viragh M."/>
            <person name="Drula E."/>
            <person name="Min B."/>
            <person name="Chaduli D."/>
            <person name="Navarro D."/>
            <person name="Favel A."/>
            <person name="Norest M."/>
            <person name="Lesage-Meessen L."/>
            <person name="Balint B."/>
            <person name="Merenyi Z."/>
            <person name="de Eugenio L."/>
            <person name="Morin E."/>
            <person name="Martinez A.T."/>
            <person name="Baldrian P."/>
            <person name="Stursova M."/>
            <person name="Martinez M.J."/>
            <person name="Novotny C."/>
            <person name="Magnuson J.K."/>
            <person name="Spatafora J.W."/>
            <person name="Maurice S."/>
            <person name="Pangilinan J."/>
            <person name="Andreopoulos W."/>
            <person name="LaButti K."/>
            <person name="Hundley H."/>
            <person name="Na H."/>
            <person name="Kuo A."/>
            <person name="Barry K."/>
            <person name="Lipzen A."/>
            <person name="Henrissat B."/>
            <person name="Riley R."/>
            <person name="Ahrendt S."/>
            <person name="Nagy L.G."/>
            <person name="Grigoriev I.V."/>
            <person name="Martin F."/>
            <person name="Rosso M.N."/>
        </authorList>
    </citation>
    <scope>NUCLEOTIDE SEQUENCE [LARGE SCALE GENOMIC DNA]</scope>
    <source>
        <strain evidence="2 3">CIRM-BRFM 1785</strain>
    </source>
</reference>
<evidence type="ECO:0000256" key="1">
    <source>
        <dbReference type="SAM" id="Phobius"/>
    </source>
</evidence>
<sequence length="131" mass="14486">MLAFSVSGRKGTVHGDYLYCCVASILLSALSLVAMKSIRAILVYVLALVSVSTAIPTIDERDSAVAEYVRDIAHADELEQRGHAIDLPERDVRENSVLEGRAGSTYDIMVEGEFEWAHDFHGVNLVLNYMR</sequence>
<gene>
    <name evidence="2" type="ORF">C8Q71DRAFT_479061</name>
</gene>
<feature type="transmembrane region" description="Helical" evidence="1">
    <location>
        <begin position="41"/>
        <end position="58"/>
    </location>
</feature>
<accession>A0ABQ8KPJ5</accession>
<protein>
    <submittedName>
        <fullName evidence="2">Uncharacterized protein</fullName>
    </submittedName>
</protein>
<dbReference type="Proteomes" id="UP000814176">
    <property type="component" value="Unassembled WGS sequence"/>
</dbReference>
<feature type="transmembrane region" description="Helical" evidence="1">
    <location>
        <begin position="16"/>
        <end position="34"/>
    </location>
</feature>
<keyword evidence="1" id="KW-0812">Transmembrane</keyword>